<dbReference type="Gene3D" id="3.40.50.150">
    <property type="entry name" value="Vaccinia Virus protein VP39"/>
    <property type="match status" value="1"/>
</dbReference>
<keyword evidence="1 5" id="KW-0489">Methyltransferase</keyword>
<dbReference type="CDD" id="cd02440">
    <property type="entry name" value="AdoMet_MTases"/>
    <property type="match status" value="1"/>
</dbReference>
<dbReference type="InterPro" id="IPR006027">
    <property type="entry name" value="NusB_RsmB_TIM44"/>
</dbReference>
<keyword evidence="8" id="KW-1185">Reference proteome</keyword>
<evidence type="ECO:0000256" key="1">
    <source>
        <dbReference type="ARBA" id="ARBA00022603"/>
    </source>
</evidence>
<keyword evidence="3 5" id="KW-0949">S-adenosyl-L-methionine</keyword>
<dbReference type="PROSITE" id="PS51686">
    <property type="entry name" value="SAM_MT_RSMB_NOP"/>
    <property type="match status" value="1"/>
</dbReference>
<dbReference type="SUPFAM" id="SSF48013">
    <property type="entry name" value="NusB-like"/>
    <property type="match status" value="1"/>
</dbReference>
<dbReference type="InterPro" id="IPR049560">
    <property type="entry name" value="MeTrfase_RsmB-F_NOP2_cat"/>
</dbReference>
<dbReference type="EMBL" id="QHJQ01000004">
    <property type="protein sequence ID" value="PXA04234.1"/>
    <property type="molecule type" value="Genomic_DNA"/>
</dbReference>
<dbReference type="InterPro" id="IPR029063">
    <property type="entry name" value="SAM-dependent_MTases_sf"/>
</dbReference>
<feature type="binding site" evidence="5">
    <location>
        <position position="275"/>
    </location>
    <ligand>
        <name>S-adenosyl-L-methionine</name>
        <dbReference type="ChEBI" id="CHEBI:59789"/>
    </ligand>
</feature>
<comment type="similarity">
    <text evidence="5">Belongs to the class I-like SAM-binding methyltransferase superfamily. RsmB/NOP family.</text>
</comment>
<dbReference type="FunCoup" id="A0A317ZF87">
    <property type="interactions" value="447"/>
</dbReference>
<dbReference type="PANTHER" id="PTHR22807">
    <property type="entry name" value="NOP2 YEAST -RELATED NOL1/NOP2/FMU SUN DOMAIN-CONTAINING"/>
    <property type="match status" value="1"/>
</dbReference>
<keyword evidence="4 5" id="KW-0694">RNA-binding</keyword>
<evidence type="ECO:0000256" key="3">
    <source>
        <dbReference type="ARBA" id="ARBA00022691"/>
    </source>
</evidence>
<evidence type="ECO:0000259" key="6">
    <source>
        <dbReference type="PROSITE" id="PS51686"/>
    </source>
</evidence>
<dbReference type="AlphaFoldDB" id="A0A317ZF87"/>
<organism evidence="7 8">
    <name type="scientific">Coraliomargarita sinensis</name>
    <dbReference type="NCBI Taxonomy" id="2174842"/>
    <lineage>
        <taxon>Bacteria</taxon>
        <taxon>Pseudomonadati</taxon>
        <taxon>Verrucomicrobiota</taxon>
        <taxon>Opitutia</taxon>
        <taxon>Puniceicoccales</taxon>
        <taxon>Coraliomargaritaceae</taxon>
        <taxon>Coraliomargarita</taxon>
    </lineage>
</organism>
<accession>A0A317ZF87</accession>
<dbReference type="Gene3D" id="1.10.940.10">
    <property type="entry name" value="NusB-like"/>
    <property type="match status" value="1"/>
</dbReference>
<evidence type="ECO:0000256" key="4">
    <source>
        <dbReference type="ARBA" id="ARBA00022884"/>
    </source>
</evidence>
<dbReference type="GO" id="GO:0006355">
    <property type="term" value="P:regulation of DNA-templated transcription"/>
    <property type="evidence" value="ECO:0007669"/>
    <property type="project" value="InterPro"/>
</dbReference>
<dbReference type="RefSeq" id="WP_110130689.1">
    <property type="nucleotide sequence ID" value="NZ_QHJQ01000004.1"/>
</dbReference>
<evidence type="ECO:0000256" key="5">
    <source>
        <dbReference type="PROSITE-ProRule" id="PRU01023"/>
    </source>
</evidence>
<dbReference type="Proteomes" id="UP000247099">
    <property type="component" value="Unassembled WGS sequence"/>
</dbReference>
<name>A0A317ZF87_9BACT</name>
<dbReference type="PANTHER" id="PTHR22807:SF53">
    <property type="entry name" value="RIBOSOMAL RNA SMALL SUBUNIT METHYLTRANSFERASE B-RELATED"/>
    <property type="match status" value="1"/>
</dbReference>
<gene>
    <name evidence="7" type="ORF">DDZ13_06760</name>
</gene>
<dbReference type="InterPro" id="IPR023267">
    <property type="entry name" value="RCMT"/>
</dbReference>
<comment type="caution">
    <text evidence="7">The sequence shown here is derived from an EMBL/GenBank/DDBJ whole genome shotgun (WGS) entry which is preliminary data.</text>
</comment>
<reference evidence="7 8" key="1">
    <citation type="submission" date="2018-05" db="EMBL/GenBank/DDBJ databases">
        <title>Coraliomargarita sinensis sp. nov., isolated from a marine solar saltern.</title>
        <authorList>
            <person name="Zhou L.Y."/>
        </authorList>
    </citation>
    <scope>NUCLEOTIDE SEQUENCE [LARGE SCALE GENOMIC DNA]</scope>
    <source>
        <strain evidence="7 8">WN38</strain>
    </source>
</reference>
<evidence type="ECO:0000313" key="7">
    <source>
        <dbReference type="EMBL" id="PXA04234.1"/>
    </source>
</evidence>
<feature type="domain" description="SAM-dependent MTase RsmB/NOP-type" evidence="6">
    <location>
        <begin position="147"/>
        <end position="431"/>
    </location>
</feature>
<dbReference type="Pfam" id="PF01029">
    <property type="entry name" value="NusB"/>
    <property type="match status" value="1"/>
</dbReference>
<evidence type="ECO:0000313" key="8">
    <source>
        <dbReference type="Proteomes" id="UP000247099"/>
    </source>
</evidence>
<feature type="binding site" evidence="5">
    <location>
        <begin position="251"/>
        <end position="257"/>
    </location>
    <ligand>
        <name>S-adenosyl-L-methionine</name>
        <dbReference type="ChEBI" id="CHEBI:59789"/>
    </ligand>
</feature>
<dbReference type="GO" id="GO:0001510">
    <property type="term" value="P:RNA methylation"/>
    <property type="evidence" value="ECO:0007669"/>
    <property type="project" value="InterPro"/>
</dbReference>
<dbReference type="OrthoDB" id="9810297at2"/>
<keyword evidence="2 5" id="KW-0808">Transferase</keyword>
<feature type="active site" description="Nucleophile" evidence="5">
    <location>
        <position position="381"/>
    </location>
</feature>
<dbReference type="Pfam" id="PF01189">
    <property type="entry name" value="Methyltr_RsmB-F"/>
    <property type="match status" value="1"/>
</dbReference>
<feature type="binding site" evidence="5">
    <location>
        <position position="328"/>
    </location>
    <ligand>
        <name>S-adenosyl-L-methionine</name>
        <dbReference type="ChEBI" id="CHEBI:59789"/>
    </ligand>
</feature>
<evidence type="ECO:0000256" key="2">
    <source>
        <dbReference type="ARBA" id="ARBA00022679"/>
    </source>
</evidence>
<dbReference type="InterPro" id="IPR035926">
    <property type="entry name" value="NusB-like_sf"/>
</dbReference>
<proteinExistence type="inferred from homology"/>
<dbReference type="GO" id="GO:0003723">
    <property type="term" value="F:RNA binding"/>
    <property type="evidence" value="ECO:0007669"/>
    <property type="project" value="UniProtKB-UniRule"/>
</dbReference>
<feature type="binding site" evidence="5">
    <location>
        <position position="304"/>
    </location>
    <ligand>
        <name>S-adenosyl-L-methionine</name>
        <dbReference type="ChEBI" id="CHEBI:59789"/>
    </ligand>
</feature>
<dbReference type="InterPro" id="IPR001678">
    <property type="entry name" value="MeTrfase_RsmB-F_NOP2_dom"/>
</dbReference>
<dbReference type="InParanoid" id="A0A317ZF87"/>
<dbReference type="SUPFAM" id="SSF53335">
    <property type="entry name" value="S-adenosyl-L-methionine-dependent methyltransferases"/>
    <property type="match status" value="1"/>
</dbReference>
<sequence length="431" mass="48514">MRSIKFSLSKKPVNAWDAAVLLVEAYFSAKLKSDQVLDLLPNDFIGQRRASCQSLFLGALRHGHRSRAAFKPMLRKTPRPIVEAILLVAGYEFYSEPSERHPKIVHHAVERSKKLVNRFEQGFLNAVLRKLPAAIEKIDPDSSTADFYSHPDWLVNHWSQSFGEDATRELLEWNQQIPEQTIRIYDPPKRLPEFLTPTPWDGFYRISRSVDWQHQVAPLLDGSAAYIKDPSTRLASALLGPSSGMDVLDLCAAPGGKSYDMAHQMHHSGRIVAVDLPGSRVPRLRENFSKLTALGLEAEAVECDVLQLNKAILEERNLPTRYDGVMLDAPCSNTGVIQRRTDVKWRLRPKDIQECAQLQLELLIAASGFVKDGGRLVYSTCSIEEEENRSVVDHFLHTEAGSQFRLEDQSISLPWETGHDGAGAFLLIRTN</sequence>
<dbReference type="PRINTS" id="PR02008">
    <property type="entry name" value="RCMTFAMILY"/>
</dbReference>
<dbReference type="GO" id="GO:0008173">
    <property type="term" value="F:RNA methyltransferase activity"/>
    <property type="evidence" value="ECO:0007669"/>
    <property type="project" value="InterPro"/>
</dbReference>
<protein>
    <submittedName>
        <fullName evidence="7">RNA methyltransferase</fullName>
    </submittedName>
</protein>